<keyword evidence="2" id="KW-1185">Reference proteome</keyword>
<name>A0A316A660_9BACT</name>
<protein>
    <submittedName>
        <fullName evidence="1">Uncharacterized protein</fullName>
    </submittedName>
</protein>
<dbReference type="EMBL" id="QGDT01000023">
    <property type="protein sequence ID" value="PWJ53406.1"/>
    <property type="molecule type" value="Genomic_DNA"/>
</dbReference>
<gene>
    <name evidence="1" type="ORF">CLV98_12320</name>
</gene>
<accession>A0A316A660</accession>
<dbReference type="RefSeq" id="WP_109678192.1">
    <property type="nucleotide sequence ID" value="NZ_QGDT01000023.1"/>
</dbReference>
<dbReference type="PROSITE" id="PS51257">
    <property type="entry name" value="PROKAR_LIPOPROTEIN"/>
    <property type="match status" value="1"/>
</dbReference>
<comment type="caution">
    <text evidence="1">The sequence shown here is derived from an EMBL/GenBank/DDBJ whole genome shotgun (WGS) entry which is preliminary data.</text>
</comment>
<proteinExistence type="predicted"/>
<evidence type="ECO:0000313" key="1">
    <source>
        <dbReference type="EMBL" id="PWJ53406.1"/>
    </source>
</evidence>
<dbReference type="OrthoDB" id="959611at2"/>
<dbReference type="Proteomes" id="UP000245880">
    <property type="component" value="Unassembled WGS sequence"/>
</dbReference>
<evidence type="ECO:0000313" key="2">
    <source>
        <dbReference type="Proteomes" id="UP000245880"/>
    </source>
</evidence>
<organism evidence="1 2">
    <name type="scientific">Dyadobacter jejuensis</name>
    <dbReference type="NCBI Taxonomy" id="1082580"/>
    <lineage>
        <taxon>Bacteria</taxon>
        <taxon>Pseudomonadati</taxon>
        <taxon>Bacteroidota</taxon>
        <taxon>Cytophagia</taxon>
        <taxon>Cytophagales</taxon>
        <taxon>Spirosomataceae</taxon>
        <taxon>Dyadobacter</taxon>
    </lineage>
</organism>
<reference evidence="1 2" key="1">
    <citation type="submission" date="2018-03" db="EMBL/GenBank/DDBJ databases">
        <title>Genomic Encyclopedia of Archaeal and Bacterial Type Strains, Phase II (KMG-II): from individual species to whole genera.</title>
        <authorList>
            <person name="Goeker M."/>
        </authorList>
    </citation>
    <scope>NUCLEOTIDE SEQUENCE [LARGE SCALE GENOMIC DNA]</scope>
    <source>
        <strain evidence="1 2">DSM 100346</strain>
    </source>
</reference>
<sequence length="145" mass="16574">MKQLTFFVIAILMFSCNSEIDLSIEPVSELSPDYNLLSEAPSLIINYDSLANKYSTTPILYLRPFENVSDNDIVILHFNSNKVARYIVNNDTLYNGDKIKLKYSNFSNYLLSFNYQSESSGEHSIEVETSIREVSKTTTITFITE</sequence>
<dbReference type="AlphaFoldDB" id="A0A316A660"/>